<dbReference type="Proteomes" id="UP001057455">
    <property type="component" value="Unassembled WGS sequence"/>
</dbReference>
<sequence length="222" mass="24698">MTTVVYALVSYGGNVVADYTAPYTIGGGSTQFNVNLDAVARIQISKLPTENCYGSAFILGHYFHHSVSDGLVLLCVVTSNEDSDLPRRFLTELRSSCTSQVLNNKNSRSELLARILSRLVNEYNTTTDKLRSIESNLQQTTETLRHNITSILERGEIIDSLVCKSTAIKDETLAFRRSAHRANIGVFRRVAEWIAETVTSRVFALIALVSTLTGLLYFFFFA</sequence>
<dbReference type="Gene3D" id="1.20.5.110">
    <property type="match status" value="1"/>
</dbReference>
<evidence type="ECO:0000313" key="4">
    <source>
        <dbReference type="EMBL" id="GFE55812.1"/>
    </source>
</evidence>
<dbReference type="PROSITE" id="PS50892">
    <property type="entry name" value="V_SNARE"/>
    <property type="match status" value="1"/>
</dbReference>
<evidence type="ECO:0000256" key="1">
    <source>
        <dbReference type="PROSITE-ProRule" id="PRU00290"/>
    </source>
</evidence>
<feature type="domain" description="V-SNARE coiled-coil homology" evidence="3">
    <location>
        <begin position="129"/>
        <end position="189"/>
    </location>
</feature>
<protein>
    <submittedName>
        <fullName evidence="4">Synaptobrevin</fullName>
    </submittedName>
</protein>
<proteinExistence type="predicted"/>
<keyword evidence="2" id="KW-0472">Membrane</keyword>
<dbReference type="InterPro" id="IPR051097">
    <property type="entry name" value="Synaptobrevin-like_transport"/>
</dbReference>
<keyword evidence="2" id="KW-1133">Transmembrane helix</keyword>
<dbReference type="AlphaFoldDB" id="A0A9W5WWM1"/>
<dbReference type="SUPFAM" id="SSF58038">
    <property type="entry name" value="SNARE fusion complex"/>
    <property type="match status" value="1"/>
</dbReference>
<organism evidence="4 5">
    <name type="scientific">Babesia ovis</name>
    <dbReference type="NCBI Taxonomy" id="5869"/>
    <lineage>
        <taxon>Eukaryota</taxon>
        <taxon>Sar</taxon>
        <taxon>Alveolata</taxon>
        <taxon>Apicomplexa</taxon>
        <taxon>Aconoidasida</taxon>
        <taxon>Piroplasmida</taxon>
        <taxon>Babesiidae</taxon>
        <taxon>Babesia</taxon>
    </lineage>
</organism>
<dbReference type="Pfam" id="PF00957">
    <property type="entry name" value="Synaptobrevin"/>
    <property type="match status" value="1"/>
</dbReference>
<dbReference type="CDD" id="cd15843">
    <property type="entry name" value="R-SNARE"/>
    <property type="match status" value="1"/>
</dbReference>
<gene>
    <name evidence="4" type="ORF">BaOVIS_032160</name>
</gene>
<dbReference type="PANTHER" id="PTHR21136">
    <property type="entry name" value="SNARE PROTEINS"/>
    <property type="match status" value="1"/>
</dbReference>
<accession>A0A9W5WWM1</accession>
<dbReference type="EMBL" id="BLIY01000024">
    <property type="protein sequence ID" value="GFE55812.1"/>
    <property type="molecule type" value="Genomic_DNA"/>
</dbReference>
<comment type="caution">
    <text evidence="4">The sequence shown here is derived from an EMBL/GenBank/DDBJ whole genome shotgun (WGS) entry which is preliminary data.</text>
</comment>
<dbReference type="InterPro" id="IPR042855">
    <property type="entry name" value="V_SNARE_CC"/>
</dbReference>
<name>A0A9W5WWM1_BABOV</name>
<keyword evidence="5" id="KW-1185">Reference proteome</keyword>
<dbReference type="PANTHER" id="PTHR21136:SF168">
    <property type="entry name" value="VESICLE-ASSOCIATED MEMBRANE PROTEIN 9"/>
    <property type="match status" value="1"/>
</dbReference>
<keyword evidence="2" id="KW-0812">Transmembrane</keyword>
<dbReference type="OrthoDB" id="248747at2759"/>
<feature type="transmembrane region" description="Helical" evidence="2">
    <location>
        <begin position="202"/>
        <end position="221"/>
    </location>
</feature>
<keyword evidence="1" id="KW-0175">Coiled coil</keyword>
<evidence type="ECO:0000313" key="5">
    <source>
        <dbReference type="Proteomes" id="UP001057455"/>
    </source>
</evidence>
<evidence type="ECO:0000256" key="2">
    <source>
        <dbReference type="SAM" id="Phobius"/>
    </source>
</evidence>
<dbReference type="Gene3D" id="3.30.450.50">
    <property type="entry name" value="Longin domain"/>
    <property type="match status" value="1"/>
</dbReference>
<evidence type="ECO:0000259" key="3">
    <source>
        <dbReference type="PROSITE" id="PS50892"/>
    </source>
</evidence>
<reference evidence="4" key="1">
    <citation type="submission" date="2019-12" db="EMBL/GenBank/DDBJ databases">
        <title>Genome sequence of Babesia ovis.</title>
        <authorList>
            <person name="Yamagishi J."/>
            <person name="Sevinc F."/>
            <person name="Xuan X."/>
        </authorList>
    </citation>
    <scope>NUCLEOTIDE SEQUENCE</scope>
    <source>
        <strain evidence="4">Selcuk</strain>
    </source>
</reference>